<gene>
    <name evidence="1" type="ORF">DP120_09385</name>
</gene>
<organism evidence="1 2">
    <name type="scientific">Planococcus halotolerans</name>
    <dbReference type="NCBI Taxonomy" id="2233542"/>
    <lineage>
        <taxon>Bacteria</taxon>
        <taxon>Bacillati</taxon>
        <taxon>Bacillota</taxon>
        <taxon>Bacilli</taxon>
        <taxon>Bacillales</taxon>
        <taxon>Caryophanaceae</taxon>
        <taxon>Planococcus</taxon>
    </lineage>
</organism>
<dbReference type="Proteomes" id="UP000251002">
    <property type="component" value="Unassembled WGS sequence"/>
</dbReference>
<keyword evidence="2" id="KW-1185">Reference proteome</keyword>
<sequence length="125" mass="14159">MTSSRQDKLSLKSSKCRPSYPLELQTGAKDGFFLLSDLVLQTLLIEHMLFLDGSILKSNSAMLAVRVAGLFFTYRSYWALAISLFRVSGIWASADGLNRLAVIFRARLYWKPCWLNLLAALKYMS</sequence>
<protein>
    <submittedName>
        <fullName evidence="1">Uncharacterized protein</fullName>
    </submittedName>
</protein>
<comment type="caution">
    <text evidence="1">The sequence shown here is derived from an EMBL/GenBank/DDBJ whole genome shotgun (WGS) entry which is preliminary data.</text>
</comment>
<dbReference type="EMBL" id="QLZR01000003">
    <property type="protein sequence ID" value="RAZ77686.1"/>
    <property type="molecule type" value="Genomic_DNA"/>
</dbReference>
<evidence type="ECO:0000313" key="1">
    <source>
        <dbReference type="EMBL" id="RAZ77686.1"/>
    </source>
</evidence>
<name>A0A365KWX9_9BACL</name>
<reference evidence="1 2" key="1">
    <citation type="submission" date="2018-06" db="EMBL/GenBank/DDBJ databases">
        <title>The draft genome sequences of strains SCU63 and S1.</title>
        <authorList>
            <person name="Gan L."/>
        </authorList>
    </citation>
    <scope>NUCLEOTIDE SEQUENCE [LARGE SCALE GENOMIC DNA]</scope>
    <source>
        <strain evidence="1 2">SCU63</strain>
    </source>
</reference>
<proteinExistence type="predicted"/>
<accession>A0A365KWX9</accession>
<dbReference type="AlphaFoldDB" id="A0A365KWX9"/>
<evidence type="ECO:0000313" key="2">
    <source>
        <dbReference type="Proteomes" id="UP000251002"/>
    </source>
</evidence>